<dbReference type="InterPro" id="IPR024791">
    <property type="entry name" value="Cyt_c/ubiquinol_Oxase_su3"/>
</dbReference>
<feature type="transmembrane region" description="Helical" evidence="11">
    <location>
        <begin position="139"/>
        <end position="158"/>
    </location>
</feature>
<evidence type="ECO:0000313" key="13">
    <source>
        <dbReference type="EMBL" id="MEA0970650.1"/>
    </source>
</evidence>
<feature type="domain" description="Heme-copper oxidase subunit III family profile" evidence="12">
    <location>
        <begin position="5"/>
        <end position="272"/>
    </location>
</feature>
<keyword evidence="5" id="KW-1278">Translocase</keyword>
<dbReference type="Gene3D" id="1.20.120.80">
    <property type="entry name" value="Cytochrome c oxidase, subunit III, four-helix bundle"/>
    <property type="match status" value="1"/>
</dbReference>
<name>A0ABU5NBT8_9RICK</name>
<dbReference type="InterPro" id="IPR000298">
    <property type="entry name" value="Cyt_c_oxidase-like_su3"/>
</dbReference>
<keyword evidence="7 11" id="KW-0472">Membrane</keyword>
<feature type="transmembrane region" description="Helical" evidence="11">
    <location>
        <begin position="41"/>
        <end position="61"/>
    </location>
</feature>
<dbReference type="InterPro" id="IPR013833">
    <property type="entry name" value="Cyt_c_oxidase_su3_a-hlx"/>
</dbReference>
<dbReference type="Pfam" id="PF00510">
    <property type="entry name" value="COX3"/>
    <property type="match status" value="1"/>
</dbReference>
<keyword evidence="14" id="KW-1185">Reference proteome</keyword>
<dbReference type="InterPro" id="IPR033945">
    <property type="entry name" value="Cyt_c_oxase_su3_dom"/>
</dbReference>
<evidence type="ECO:0000313" key="14">
    <source>
        <dbReference type="Proteomes" id="UP001291687"/>
    </source>
</evidence>
<evidence type="ECO:0000256" key="7">
    <source>
        <dbReference type="ARBA" id="ARBA00023136"/>
    </source>
</evidence>
<dbReference type="PANTHER" id="PTHR11403:SF7">
    <property type="entry name" value="CYTOCHROME C OXIDASE SUBUNIT 3"/>
    <property type="match status" value="1"/>
</dbReference>
<feature type="transmembrane region" description="Helical" evidence="11">
    <location>
        <begin position="12"/>
        <end position="35"/>
    </location>
</feature>
<comment type="similarity">
    <text evidence="2 10">Belongs to the cytochrome c oxidase subunit 3 family.</text>
</comment>
<comment type="subcellular location">
    <subcellularLocation>
        <location evidence="10">Cell membrane</location>
        <topology evidence="10">Multi-pass membrane protein</topology>
    </subcellularLocation>
    <subcellularLocation>
        <location evidence="1">Membrane</location>
        <topology evidence="1">Multi-pass membrane protein</topology>
    </subcellularLocation>
</comment>
<evidence type="ECO:0000256" key="8">
    <source>
        <dbReference type="ARBA" id="ARBA00031400"/>
    </source>
</evidence>
<comment type="caution">
    <text evidence="13">The sequence shown here is derived from an EMBL/GenBank/DDBJ whole genome shotgun (WGS) entry which is preliminary data.</text>
</comment>
<feature type="transmembrane region" description="Helical" evidence="11">
    <location>
        <begin position="251"/>
        <end position="271"/>
    </location>
</feature>
<protein>
    <recommendedName>
        <fullName evidence="3">cytochrome-c oxidase</fullName>
        <ecNumber evidence="3">7.1.1.9</ecNumber>
    </recommendedName>
    <alternativeName>
        <fullName evidence="8">Cytochrome aa3 subunit 3</fullName>
    </alternativeName>
    <alternativeName>
        <fullName evidence="9">Cytochrome c oxidase polypeptide III</fullName>
    </alternativeName>
</protein>
<dbReference type="RefSeq" id="WP_322776552.1">
    <property type="nucleotide sequence ID" value="NZ_JARJFB010000033.1"/>
</dbReference>
<evidence type="ECO:0000256" key="9">
    <source>
        <dbReference type="ARBA" id="ARBA00031625"/>
    </source>
</evidence>
<dbReference type="SUPFAM" id="SSF81452">
    <property type="entry name" value="Cytochrome c oxidase subunit III-like"/>
    <property type="match status" value="1"/>
</dbReference>
<dbReference type="InterPro" id="IPR035973">
    <property type="entry name" value="Cyt_c_oxidase_su3-like_sf"/>
</dbReference>
<reference evidence="13 14" key="1">
    <citation type="submission" date="2023-03" db="EMBL/GenBank/DDBJ databases">
        <title>Host association and intracellularity evolved multiple times independently in the Rickettsiales.</title>
        <authorList>
            <person name="Castelli M."/>
            <person name="Nardi T."/>
            <person name="Gammuto L."/>
            <person name="Bellinzona G."/>
            <person name="Sabaneyeva E."/>
            <person name="Potekhin A."/>
            <person name="Serra V."/>
            <person name="Petroni G."/>
            <person name="Sassera D."/>
        </authorList>
    </citation>
    <scope>NUCLEOTIDE SEQUENCE [LARGE SCALE GENOMIC DNA]</scope>
    <source>
        <strain evidence="13 14">Sr 2-6</strain>
    </source>
</reference>
<evidence type="ECO:0000256" key="1">
    <source>
        <dbReference type="ARBA" id="ARBA00004141"/>
    </source>
</evidence>
<accession>A0ABU5NBT8</accession>
<keyword evidence="6 11" id="KW-1133">Transmembrane helix</keyword>
<feature type="transmembrane region" description="Helical" evidence="11">
    <location>
        <begin position="170"/>
        <end position="189"/>
    </location>
</feature>
<organism evidence="13 14">
    <name type="scientific">Candidatus Megaera venefica</name>
    <dbReference type="NCBI Taxonomy" id="2055910"/>
    <lineage>
        <taxon>Bacteria</taxon>
        <taxon>Pseudomonadati</taxon>
        <taxon>Pseudomonadota</taxon>
        <taxon>Alphaproteobacteria</taxon>
        <taxon>Rickettsiales</taxon>
        <taxon>Rickettsiaceae</taxon>
        <taxon>Candidatus Megaera</taxon>
    </lineage>
</organism>
<evidence type="ECO:0000259" key="12">
    <source>
        <dbReference type="PROSITE" id="PS50253"/>
    </source>
</evidence>
<dbReference type="CDD" id="cd01665">
    <property type="entry name" value="Cyt_c_Oxidase_III"/>
    <property type="match status" value="1"/>
</dbReference>
<dbReference type="EMBL" id="JARJFB010000033">
    <property type="protein sequence ID" value="MEA0970650.1"/>
    <property type="molecule type" value="Genomic_DNA"/>
</dbReference>
<evidence type="ECO:0000256" key="11">
    <source>
        <dbReference type="SAM" id="Phobius"/>
    </source>
</evidence>
<keyword evidence="4 10" id="KW-0812">Transmembrane</keyword>
<evidence type="ECO:0000256" key="10">
    <source>
        <dbReference type="RuleBase" id="RU003376"/>
    </source>
</evidence>
<sequence length="272" mass="30735">MASNQEHPFHLVALSHWPIATAFSLLALTLGMVMFMHDYAIGKFVLGFGTISVAYCSWNWWSDVIKEGRSGKHHTEPVRTGLRIGMSLFILSEIMFFFAFFFSFFSASLFPAGILEGSWVVAEGTWPPEGIKTFDPWDIPFINTLILLLSGTTVTWAHHAVLHNDQKNSVTALGITVLLGISFTILQAYEYHHAAFKLTDGVYAANFYLATGFHGLHVMLGTVFLAVCYFRAKKGHFVRGQGHLGFEFAAWYWHFVDVVWLFLFTFVYVLGR</sequence>
<dbReference type="PROSITE" id="PS50253">
    <property type="entry name" value="COX3"/>
    <property type="match status" value="1"/>
</dbReference>
<feature type="transmembrane region" description="Helical" evidence="11">
    <location>
        <begin position="209"/>
        <end position="230"/>
    </location>
</feature>
<dbReference type="PANTHER" id="PTHR11403">
    <property type="entry name" value="CYTOCHROME C OXIDASE SUBUNIT III"/>
    <property type="match status" value="1"/>
</dbReference>
<dbReference type="Proteomes" id="UP001291687">
    <property type="component" value="Unassembled WGS sequence"/>
</dbReference>
<evidence type="ECO:0000256" key="2">
    <source>
        <dbReference type="ARBA" id="ARBA00010581"/>
    </source>
</evidence>
<evidence type="ECO:0000256" key="3">
    <source>
        <dbReference type="ARBA" id="ARBA00012949"/>
    </source>
</evidence>
<dbReference type="EC" id="7.1.1.9" evidence="3"/>
<proteinExistence type="inferred from homology"/>
<dbReference type="Gene3D" id="1.10.287.70">
    <property type="match status" value="1"/>
</dbReference>
<feature type="transmembrane region" description="Helical" evidence="11">
    <location>
        <begin position="82"/>
        <end position="105"/>
    </location>
</feature>
<evidence type="ECO:0000256" key="5">
    <source>
        <dbReference type="ARBA" id="ARBA00022967"/>
    </source>
</evidence>
<gene>
    <name evidence="13" type="ORF">Megvenef_00617</name>
</gene>
<evidence type="ECO:0000256" key="6">
    <source>
        <dbReference type="ARBA" id="ARBA00022989"/>
    </source>
</evidence>
<evidence type="ECO:0000256" key="4">
    <source>
        <dbReference type="ARBA" id="ARBA00022692"/>
    </source>
</evidence>